<protein>
    <recommendedName>
        <fullName evidence="3">glutamate--tRNA ligase</fullName>
        <ecNumber evidence="3">6.1.1.17</ecNumber>
    </recommendedName>
    <alternativeName>
        <fullName evidence="11">Glutamyl-tRNA synthetase</fullName>
    </alternativeName>
</protein>
<evidence type="ECO:0000256" key="2">
    <source>
        <dbReference type="ARBA" id="ARBA00008927"/>
    </source>
</evidence>
<dbReference type="InterPro" id="IPR004526">
    <property type="entry name" value="Glu-tRNA-synth_arc/euk"/>
</dbReference>
<comment type="subcellular location">
    <subcellularLocation>
        <location evidence="1">Cytoplasm</location>
    </subcellularLocation>
</comment>
<keyword evidence="7 13" id="KW-0547">Nucleotide-binding</keyword>
<dbReference type="PANTHER" id="PTHR43097:SF5">
    <property type="entry name" value="GLUTAMATE--TRNA LIGASE"/>
    <property type="match status" value="1"/>
</dbReference>
<dbReference type="InterPro" id="IPR020056">
    <property type="entry name" value="Rbsml_bL25/Gln-tRNA_synth_N"/>
</dbReference>
<dbReference type="Pfam" id="PF00749">
    <property type="entry name" value="tRNA-synt_1c"/>
    <property type="match status" value="1"/>
</dbReference>
<dbReference type="Pfam" id="PF20974">
    <property type="entry name" value="tRNA-synt_1c_C2"/>
    <property type="match status" value="1"/>
</dbReference>
<dbReference type="EMBL" id="CAJPDR010000015">
    <property type="protein sequence ID" value="CAF9905990.1"/>
    <property type="molecule type" value="Genomic_DNA"/>
</dbReference>
<feature type="domain" description="tRNA synthetases class I (E and Q) anti-codon binding" evidence="16">
    <location>
        <begin position="621"/>
        <end position="695"/>
    </location>
</feature>
<dbReference type="PANTHER" id="PTHR43097">
    <property type="entry name" value="GLUTAMINE-TRNA LIGASE"/>
    <property type="match status" value="1"/>
</dbReference>
<keyword evidence="4" id="KW-0963">Cytoplasm</keyword>
<comment type="similarity">
    <text evidence="2">Belongs to the class-I aminoacyl-tRNA synthetase family. Glutamate--tRNA ligase type 2 subfamily.</text>
</comment>
<dbReference type="InterPro" id="IPR020058">
    <property type="entry name" value="Glu/Gln-tRNA-synth_Ib_cat-dom"/>
</dbReference>
<evidence type="ECO:0000256" key="4">
    <source>
        <dbReference type="ARBA" id="ARBA00022490"/>
    </source>
</evidence>
<evidence type="ECO:0000256" key="8">
    <source>
        <dbReference type="ARBA" id="ARBA00022840"/>
    </source>
</evidence>
<dbReference type="FunFam" id="2.40.240.10:FF:000004">
    <property type="entry name" value="Glutamyl-tRNA synthetase, cytoplasmic"/>
    <property type="match status" value="1"/>
</dbReference>
<feature type="domain" description="Glutamyl/glutaminyl-tRNA synthetase class Ib catalytic" evidence="14">
    <location>
        <begin position="206"/>
        <end position="510"/>
    </location>
</feature>
<dbReference type="InterPro" id="IPR000924">
    <property type="entry name" value="Glu/Gln-tRNA-synth"/>
</dbReference>
<evidence type="ECO:0000256" key="11">
    <source>
        <dbReference type="ARBA" id="ARBA00030865"/>
    </source>
</evidence>
<dbReference type="GO" id="GO:0004818">
    <property type="term" value="F:glutamate-tRNA ligase activity"/>
    <property type="evidence" value="ECO:0007669"/>
    <property type="project" value="UniProtKB-EC"/>
</dbReference>
<evidence type="ECO:0000259" key="16">
    <source>
        <dbReference type="Pfam" id="PF20974"/>
    </source>
</evidence>
<keyword evidence="5" id="KW-0597">Phosphoprotein</keyword>
<dbReference type="NCBIfam" id="TIGR00463">
    <property type="entry name" value="gltX_arch"/>
    <property type="match status" value="1"/>
</dbReference>
<dbReference type="InterPro" id="IPR050132">
    <property type="entry name" value="Gln/Glu-tRNA_Ligase"/>
</dbReference>
<dbReference type="InterPro" id="IPR020059">
    <property type="entry name" value="Glu/Gln-tRNA-synth_Ib_codon-bd"/>
</dbReference>
<feature type="domain" description="Glutamyl/glutaminyl-tRNA synthetase class Ib anti-codon binding" evidence="15">
    <location>
        <begin position="513"/>
        <end position="591"/>
    </location>
</feature>
<evidence type="ECO:0000256" key="12">
    <source>
        <dbReference type="ARBA" id="ARBA00048351"/>
    </source>
</evidence>
<dbReference type="FunFam" id="3.90.800.10:FF:000001">
    <property type="entry name" value="Glutamine--tRNA ligase"/>
    <property type="match status" value="1"/>
</dbReference>
<evidence type="ECO:0000256" key="13">
    <source>
        <dbReference type="RuleBase" id="RU363037"/>
    </source>
</evidence>
<dbReference type="InterPro" id="IPR001412">
    <property type="entry name" value="aa-tRNA-synth_I_CS"/>
</dbReference>
<gene>
    <name evidence="17" type="ORF">ALECFALPRED_001932</name>
</gene>
<dbReference type="PRINTS" id="PR00987">
    <property type="entry name" value="TRNASYNTHGLU"/>
</dbReference>
<dbReference type="Gene3D" id="2.40.240.10">
    <property type="entry name" value="Ribosomal Protein L25, Chain P"/>
    <property type="match status" value="1"/>
</dbReference>
<dbReference type="GO" id="GO:0005524">
    <property type="term" value="F:ATP binding"/>
    <property type="evidence" value="ECO:0007669"/>
    <property type="project" value="UniProtKB-KW"/>
</dbReference>
<dbReference type="InterPro" id="IPR014729">
    <property type="entry name" value="Rossmann-like_a/b/a_fold"/>
</dbReference>
<evidence type="ECO:0000256" key="6">
    <source>
        <dbReference type="ARBA" id="ARBA00022598"/>
    </source>
</evidence>
<evidence type="ECO:0000256" key="1">
    <source>
        <dbReference type="ARBA" id="ARBA00004496"/>
    </source>
</evidence>
<dbReference type="Gene3D" id="3.40.50.620">
    <property type="entry name" value="HUPs"/>
    <property type="match status" value="1"/>
</dbReference>
<dbReference type="OrthoDB" id="10250478at2759"/>
<comment type="caution">
    <text evidence="17">The sequence shown here is derived from an EMBL/GenBank/DDBJ whole genome shotgun (WGS) entry which is preliminary data.</text>
</comment>
<dbReference type="SUPFAM" id="SSF52374">
    <property type="entry name" value="Nucleotidylyl transferase"/>
    <property type="match status" value="1"/>
</dbReference>
<dbReference type="GO" id="GO:0006424">
    <property type="term" value="P:glutamyl-tRNA aminoacylation"/>
    <property type="evidence" value="ECO:0007669"/>
    <property type="project" value="InterPro"/>
</dbReference>
<proteinExistence type="inferred from homology"/>
<dbReference type="SUPFAM" id="SSF47616">
    <property type="entry name" value="GST C-terminal domain-like"/>
    <property type="match status" value="1"/>
</dbReference>
<dbReference type="FunFam" id="1.10.1160.10:FF:000001">
    <property type="entry name" value="Glutamine--tRNA ligase"/>
    <property type="match status" value="1"/>
</dbReference>
<dbReference type="Gene3D" id="1.20.1050.10">
    <property type="match status" value="1"/>
</dbReference>
<evidence type="ECO:0000256" key="7">
    <source>
        <dbReference type="ARBA" id="ARBA00022741"/>
    </source>
</evidence>
<dbReference type="HAMAP" id="MF_02076">
    <property type="entry name" value="Glu_tRNA_synth_type2"/>
    <property type="match status" value="1"/>
</dbReference>
<comment type="catalytic activity">
    <reaction evidence="12">
        <text>tRNA(Glu) + L-glutamate + ATP = L-glutamyl-tRNA(Glu) + AMP + diphosphate</text>
        <dbReference type="Rhea" id="RHEA:23540"/>
        <dbReference type="Rhea" id="RHEA-COMP:9663"/>
        <dbReference type="Rhea" id="RHEA-COMP:9680"/>
        <dbReference type="ChEBI" id="CHEBI:29985"/>
        <dbReference type="ChEBI" id="CHEBI:30616"/>
        <dbReference type="ChEBI" id="CHEBI:33019"/>
        <dbReference type="ChEBI" id="CHEBI:78442"/>
        <dbReference type="ChEBI" id="CHEBI:78520"/>
        <dbReference type="ChEBI" id="CHEBI:456215"/>
        <dbReference type="EC" id="6.1.1.17"/>
    </reaction>
</comment>
<accession>A0A8H3I7B4</accession>
<evidence type="ECO:0000256" key="9">
    <source>
        <dbReference type="ARBA" id="ARBA00022917"/>
    </source>
</evidence>
<evidence type="ECO:0000256" key="10">
    <source>
        <dbReference type="ARBA" id="ARBA00023146"/>
    </source>
</evidence>
<dbReference type="SUPFAM" id="SSF50715">
    <property type="entry name" value="Ribosomal protein L25-like"/>
    <property type="match status" value="1"/>
</dbReference>
<dbReference type="PROSITE" id="PS00178">
    <property type="entry name" value="AA_TRNA_LIGASE_I"/>
    <property type="match status" value="1"/>
</dbReference>
<keyword evidence="18" id="KW-1185">Reference proteome</keyword>
<organism evidence="17 18">
    <name type="scientific">Alectoria fallacina</name>
    <dbReference type="NCBI Taxonomy" id="1903189"/>
    <lineage>
        <taxon>Eukaryota</taxon>
        <taxon>Fungi</taxon>
        <taxon>Dikarya</taxon>
        <taxon>Ascomycota</taxon>
        <taxon>Pezizomycotina</taxon>
        <taxon>Lecanoromycetes</taxon>
        <taxon>OSLEUM clade</taxon>
        <taxon>Lecanoromycetidae</taxon>
        <taxon>Lecanorales</taxon>
        <taxon>Lecanorineae</taxon>
        <taxon>Parmeliaceae</taxon>
        <taxon>Alectoria</taxon>
    </lineage>
</organism>
<dbReference type="EC" id="6.1.1.17" evidence="3"/>
<keyword evidence="8 13" id="KW-0067">ATP-binding</keyword>
<dbReference type="Pfam" id="PF03950">
    <property type="entry name" value="tRNA-synt_1c_C"/>
    <property type="match status" value="1"/>
</dbReference>
<keyword evidence="6 13" id="KW-0436">Ligase</keyword>
<dbReference type="InterPro" id="IPR036282">
    <property type="entry name" value="Glutathione-S-Trfase_C_sf"/>
</dbReference>
<dbReference type="InterPro" id="IPR049437">
    <property type="entry name" value="tRNA-synt_1c_C2"/>
</dbReference>
<sequence>MATLSIASKANQAITFPALLIAHYAKEADPKSSIDVKFEEVDTLKAGDNATVEIVVGSGTSTYGSEKVINGLVEAYPFLQGKHDALVQEWLERTASFFPTDFKSVDGPLLELDAHLTLRSHVVGYDLTIADLSIWGAIRGNKVAYAAVKKGAILNVNRWFKFIDETNAWIAAAVHLANAQAQAKKAAKSSEGASYDIALPDTEKGVVTRFPPEPSGYLHIGHAKAALLNDYFAHEMYKGTLICRFDDTNPSKEKEEFQDAIVEDLALMGIRPDKTTYTSDYFDELYQYCITMLKEGKAYADDTEQETMKRQRWDGLPSERRDASVEDNLAHYEEMKKGTEEGVRWCIRAKISVDNPNKAMRDPVIYRCNPLPHHRTGNKWKMYPIYDFCCPVVDSMEGVTHALRTIEYRDRNPQYDWMLDALKLRKVHIWDFARMNFIRTFLSKRKLTKLVDEGRVWGWDDPRFPTIRGIRRRGMTIDALREFILKQGPSRNIVNLDWTLFWATNKKYIDPVAPRHTAIDKEHAVIANVKGARAAPFTEEKPKHGKNSQLGTKKVAFSPTIIIEQSDAKSFKEDEEITLMSWGNAIVRKISHSMNPLNHSIVTGLELELHLQGDFKATKQKVTWLSTHGQELIPVELVDFDYLINKDIIEKDDEVDECLNDHTEFLTEALADENVADLKENDIIQFERKGYFRVDRPLIHGKPAVLFNIPTGKATK</sequence>
<keyword evidence="9 13" id="KW-0648">Protein biosynthesis</keyword>
<evidence type="ECO:0000259" key="15">
    <source>
        <dbReference type="Pfam" id="PF03950"/>
    </source>
</evidence>
<dbReference type="FunFam" id="3.40.50.620:FF:000037">
    <property type="entry name" value="Glutamine--tRNA ligase cytoplasmic"/>
    <property type="match status" value="1"/>
</dbReference>
<evidence type="ECO:0000256" key="5">
    <source>
        <dbReference type="ARBA" id="ARBA00022553"/>
    </source>
</evidence>
<evidence type="ECO:0000313" key="18">
    <source>
        <dbReference type="Proteomes" id="UP000664203"/>
    </source>
</evidence>
<dbReference type="GO" id="GO:0017102">
    <property type="term" value="C:methionyl glutamyl tRNA synthetase complex"/>
    <property type="evidence" value="ECO:0007669"/>
    <property type="project" value="TreeGrafter"/>
</dbReference>
<dbReference type="InterPro" id="IPR011035">
    <property type="entry name" value="Ribosomal_bL25/Gln-tRNA_synth"/>
</dbReference>
<dbReference type="AlphaFoldDB" id="A0A8H3I7B4"/>
<evidence type="ECO:0000259" key="14">
    <source>
        <dbReference type="Pfam" id="PF00749"/>
    </source>
</evidence>
<reference evidence="17" key="1">
    <citation type="submission" date="2021-03" db="EMBL/GenBank/DDBJ databases">
        <authorList>
            <person name="Tagirdzhanova G."/>
        </authorList>
    </citation>
    <scope>NUCLEOTIDE SEQUENCE</scope>
</reference>
<dbReference type="Proteomes" id="UP000664203">
    <property type="component" value="Unassembled WGS sequence"/>
</dbReference>
<keyword evidence="10 13" id="KW-0030">Aminoacyl-tRNA synthetase</keyword>
<evidence type="ECO:0000313" key="17">
    <source>
        <dbReference type="EMBL" id="CAF9905990.1"/>
    </source>
</evidence>
<name>A0A8H3I7B4_9LECA</name>
<dbReference type="GO" id="GO:0005829">
    <property type="term" value="C:cytosol"/>
    <property type="evidence" value="ECO:0007669"/>
    <property type="project" value="TreeGrafter"/>
</dbReference>
<evidence type="ECO:0000256" key="3">
    <source>
        <dbReference type="ARBA" id="ARBA00012835"/>
    </source>
</evidence>